<evidence type="ECO:0000313" key="2">
    <source>
        <dbReference type="EMBL" id="KAF5852543.1"/>
    </source>
</evidence>
<reference evidence="2" key="1">
    <citation type="submission" date="2019-11" db="EMBL/GenBank/DDBJ databases">
        <title>Bipolaris sorokiniana Genome sequencing.</title>
        <authorList>
            <person name="Wang H."/>
        </authorList>
    </citation>
    <scope>NUCLEOTIDE SEQUENCE</scope>
</reference>
<proteinExistence type="predicted"/>
<protein>
    <submittedName>
        <fullName evidence="2">Uncharacterized protein</fullName>
    </submittedName>
</protein>
<dbReference type="Proteomes" id="UP000624244">
    <property type="component" value="Unassembled WGS sequence"/>
</dbReference>
<comment type="caution">
    <text evidence="2">The sequence shown here is derived from an EMBL/GenBank/DDBJ whole genome shotgun (WGS) entry which is preliminary data.</text>
</comment>
<dbReference type="EMBL" id="WNKQ01000003">
    <property type="protein sequence ID" value="KAF5852543.1"/>
    <property type="molecule type" value="Genomic_DNA"/>
</dbReference>
<organism evidence="2 3">
    <name type="scientific">Cochliobolus sativus</name>
    <name type="common">Common root rot and spot blotch fungus</name>
    <name type="synonym">Bipolaris sorokiniana</name>
    <dbReference type="NCBI Taxonomy" id="45130"/>
    <lineage>
        <taxon>Eukaryota</taxon>
        <taxon>Fungi</taxon>
        <taxon>Dikarya</taxon>
        <taxon>Ascomycota</taxon>
        <taxon>Pezizomycotina</taxon>
        <taxon>Dothideomycetes</taxon>
        <taxon>Pleosporomycetidae</taxon>
        <taxon>Pleosporales</taxon>
        <taxon>Pleosporineae</taxon>
        <taxon>Pleosporaceae</taxon>
        <taxon>Bipolaris</taxon>
    </lineage>
</organism>
<feature type="compositionally biased region" description="Polar residues" evidence="1">
    <location>
        <begin position="141"/>
        <end position="152"/>
    </location>
</feature>
<sequence length="284" mass="31500">MAKTKTIVISQPMDARHVGGVNVMGSGSSSLDNYFSHNEAEPNERSPPGPDGAKLETRGRSDTVPINTRRPGLSWKESFSRLRQKSFSPHSRSRRGSEERHIPESQVNHQVEMSDGSPTPLRTRRSTTRLGQSIGLESDPDNSASVSKSRTFQPELASARPTTASSIYSTATNLEPYNAITTSQRKIAWNEQYLPLPGERKISEASIRPPQPWAKSKRTDSGTAIDFTNVPVEERPIPFQEIMAIPSLSERLAMYKKTRDYWATADHGLGEWVERSAAPKTIVA</sequence>
<evidence type="ECO:0000313" key="3">
    <source>
        <dbReference type="Proteomes" id="UP000624244"/>
    </source>
</evidence>
<evidence type="ECO:0000256" key="1">
    <source>
        <dbReference type="SAM" id="MobiDB-lite"/>
    </source>
</evidence>
<feature type="region of interest" description="Disordered" evidence="1">
    <location>
        <begin position="1"/>
        <end position="158"/>
    </location>
</feature>
<name>A0A8H6DYM8_COCSA</name>
<dbReference type="AlphaFoldDB" id="A0A8H6DYM8"/>
<feature type="compositionally biased region" description="Low complexity" evidence="1">
    <location>
        <begin position="18"/>
        <end position="30"/>
    </location>
</feature>
<gene>
    <name evidence="2" type="ORF">GGP41_007983</name>
</gene>
<accession>A0A8H6DYM8</accession>